<dbReference type="InterPro" id="IPR005135">
    <property type="entry name" value="Endo/exonuclease/phosphatase"/>
</dbReference>
<dbReference type="EMBL" id="CAVLGL010000096">
    <property type="protein sequence ID" value="CAK1598036.1"/>
    <property type="molecule type" value="Genomic_DNA"/>
</dbReference>
<dbReference type="Proteomes" id="UP001314205">
    <property type="component" value="Unassembled WGS sequence"/>
</dbReference>
<gene>
    <name evidence="2" type="ORF">PARMNEM_LOCUS17100</name>
</gene>
<dbReference type="GO" id="GO:0003824">
    <property type="term" value="F:catalytic activity"/>
    <property type="evidence" value="ECO:0007669"/>
    <property type="project" value="InterPro"/>
</dbReference>
<dbReference type="Gene3D" id="3.60.10.10">
    <property type="entry name" value="Endonuclease/exonuclease/phosphatase"/>
    <property type="match status" value="1"/>
</dbReference>
<protein>
    <recommendedName>
        <fullName evidence="1">Endonuclease/exonuclease/phosphatase domain-containing protein</fullName>
    </recommendedName>
</protein>
<reference evidence="2 3" key="1">
    <citation type="submission" date="2023-11" db="EMBL/GenBank/DDBJ databases">
        <authorList>
            <person name="Hedman E."/>
            <person name="Englund M."/>
            <person name="Stromberg M."/>
            <person name="Nyberg Akerstrom W."/>
            <person name="Nylinder S."/>
            <person name="Jareborg N."/>
            <person name="Kallberg Y."/>
            <person name="Kronander E."/>
        </authorList>
    </citation>
    <scope>NUCLEOTIDE SEQUENCE [LARGE SCALE GENOMIC DNA]</scope>
</reference>
<keyword evidence="3" id="KW-1185">Reference proteome</keyword>
<dbReference type="PANTHER" id="PTHR23227:SF67">
    <property type="entry name" value="CRANIOFACIAL DEVELOPMENT PROTEIN 2-LIKE"/>
    <property type="match status" value="1"/>
</dbReference>
<dbReference type="InterPro" id="IPR027124">
    <property type="entry name" value="Swc5/CFDP1/2"/>
</dbReference>
<dbReference type="SUPFAM" id="SSF56219">
    <property type="entry name" value="DNase I-like"/>
    <property type="match status" value="1"/>
</dbReference>
<dbReference type="InterPro" id="IPR036691">
    <property type="entry name" value="Endo/exonu/phosph_ase_sf"/>
</dbReference>
<dbReference type="Pfam" id="PF14529">
    <property type="entry name" value="Exo_endo_phos_2"/>
    <property type="match status" value="1"/>
</dbReference>
<comment type="caution">
    <text evidence="2">The sequence shown here is derived from an EMBL/GenBank/DDBJ whole genome shotgun (WGS) entry which is preliminary data.</text>
</comment>
<proteinExistence type="predicted"/>
<name>A0AAV1LWN8_9NEOP</name>
<dbReference type="PANTHER" id="PTHR23227">
    <property type="entry name" value="BUCENTAUR RELATED"/>
    <property type="match status" value="1"/>
</dbReference>
<dbReference type="AlphaFoldDB" id="A0AAV1LWN8"/>
<accession>A0AAV1LWN8</accession>
<organism evidence="2 3">
    <name type="scientific">Parnassius mnemosyne</name>
    <name type="common">clouded apollo</name>
    <dbReference type="NCBI Taxonomy" id="213953"/>
    <lineage>
        <taxon>Eukaryota</taxon>
        <taxon>Metazoa</taxon>
        <taxon>Ecdysozoa</taxon>
        <taxon>Arthropoda</taxon>
        <taxon>Hexapoda</taxon>
        <taxon>Insecta</taxon>
        <taxon>Pterygota</taxon>
        <taxon>Neoptera</taxon>
        <taxon>Endopterygota</taxon>
        <taxon>Lepidoptera</taxon>
        <taxon>Glossata</taxon>
        <taxon>Ditrysia</taxon>
        <taxon>Papilionoidea</taxon>
        <taxon>Papilionidae</taxon>
        <taxon>Parnassiinae</taxon>
        <taxon>Parnassini</taxon>
        <taxon>Parnassius</taxon>
        <taxon>Driopa</taxon>
    </lineage>
</organism>
<evidence type="ECO:0000313" key="3">
    <source>
        <dbReference type="Proteomes" id="UP001314205"/>
    </source>
</evidence>
<feature type="domain" description="Endonuclease/exonuclease/phosphatase" evidence="1">
    <location>
        <begin position="65"/>
        <end position="154"/>
    </location>
</feature>
<sequence length="176" mass="20132">MRRPGEGIEERNDYIMFHKGEHTGQKGVGFLIKSKLKKNIMGFEGVSDRIAVVHLKFPGYKKNWAIFQIYAPTEKAGKSEIEYFYESISEAIKPHYNNNIIIMGDFNAQVGERQTGEESSIGKFGHGKRSQNGQKLVEFMMENNLILMNSCFNKKTKSKWTWSSPGAKFKTKLTLL</sequence>
<evidence type="ECO:0000313" key="2">
    <source>
        <dbReference type="EMBL" id="CAK1598036.1"/>
    </source>
</evidence>
<evidence type="ECO:0000259" key="1">
    <source>
        <dbReference type="Pfam" id="PF14529"/>
    </source>
</evidence>